<name>A0A078MKD6_9PSED</name>
<evidence type="ECO:0000256" key="1">
    <source>
        <dbReference type="ARBA" id="ARBA00004167"/>
    </source>
</evidence>
<dbReference type="PATRIC" id="fig|1461581.3.peg.1925"/>
<dbReference type="PANTHER" id="PTHR36985">
    <property type="entry name" value="TRANSLOCATION AND ASSEMBLY MODULE SUBUNIT TAMB"/>
    <property type="match status" value="1"/>
</dbReference>
<dbReference type="GO" id="GO:0097347">
    <property type="term" value="C:TAM protein secretion complex"/>
    <property type="evidence" value="ECO:0007669"/>
    <property type="project" value="TreeGrafter"/>
</dbReference>
<dbReference type="Pfam" id="PF04357">
    <property type="entry name" value="TamB"/>
    <property type="match status" value="1"/>
</dbReference>
<accession>A0A078MKD6</accession>
<proteinExistence type="predicted"/>
<evidence type="ECO:0000313" key="6">
    <source>
        <dbReference type="EMBL" id="CEA05186.1"/>
    </source>
</evidence>
<evidence type="ECO:0000259" key="5">
    <source>
        <dbReference type="Pfam" id="PF04357"/>
    </source>
</evidence>
<feature type="domain" description="Translocation and assembly module TamB C-terminal" evidence="5">
    <location>
        <begin position="916"/>
        <end position="1241"/>
    </location>
</feature>
<dbReference type="GO" id="GO:0005886">
    <property type="term" value="C:plasma membrane"/>
    <property type="evidence" value="ECO:0007669"/>
    <property type="project" value="InterPro"/>
</dbReference>
<dbReference type="AlphaFoldDB" id="A0A078MKD6"/>
<organism evidence="6">
    <name type="scientific">Pseudomonas saudimassiliensis</name>
    <dbReference type="NCBI Taxonomy" id="1461581"/>
    <lineage>
        <taxon>Bacteria</taxon>
        <taxon>Pseudomonadati</taxon>
        <taxon>Pseudomonadota</taxon>
        <taxon>Gammaproteobacteria</taxon>
        <taxon>Pseudomonadales</taxon>
        <taxon>Pseudomonadaceae</taxon>
        <taxon>Pseudomonas</taxon>
    </lineage>
</organism>
<dbReference type="InterPro" id="IPR007452">
    <property type="entry name" value="TamB_C"/>
</dbReference>
<evidence type="ECO:0000256" key="3">
    <source>
        <dbReference type="ARBA" id="ARBA00022989"/>
    </source>
</evidence>
<dbReference type="EMBL" id="LM997413">
    <property type="protein sequence ID" value="CEA05186.1"/>
    <property type="molecule type" value="Genomic_DNA"/>
</dbReference>
<keyword evidence="4" id="KW-0472">Membrane</keyword>
<dbReference type="GO" id="GO:0009306">
    <property type="term" value="P:protein secretion"/>
    <property type="evidence" value="ECO:0007669"/>
    <property type="project" value="InterPro"/>
</dbReference>
<dbReference type="OrthoDB" id="5555605at2"/>
<keyword evidence="2" id="KW-0812">Transmembrane</keyword>
<dbReference type="EMBL" id="LK391969">
    <property type="protein sequence ID" value="CEF27010.1"/>
    <property type="molecule type" value="Genomic_DNA"/>
</dbReference>
<comment type="subcellular location">
    <subcellularLocation>
        <location evidence="1">Membrane</location>
        <topology evidence="1">Single-pass membrane protein</topology>
    </subcellularLocation>
</comment>
<evidence type="ECO:0000256" key="4">
    <source>
        <dbReference type="ARBA" id="ARBA00023136"/>
    </source>
</evidence>
<protein>
    <submittedName>
        <fullName evidence="6">Translocation and assembly module TamB</fullName>
    </submittedName>
</protein>
<sequence>MTGFLLKALLRGLIILLVVPLLLVVILLAALSSEGANRWLFSKLPGMEPRLELQFESGQLWRGWRFSQMVWRDSDSGMELTIDDLELSWSLGCLRGKRLCIDLLAAERIDVRTTPTDTPEEPRQDITLPDIHLPLGVRLQEARIGEIWLNSDEALLTDITLQAQASGDRVHITHFRGQGPDLSWDVEGDLRMSGEWPLRVTADLTLPPMDAQPWQVQARLDGSLTQLQLDARSSGYLPGRLTAAVQPLQAELPLTAQWQGEAFLALQSLPPSLTLNDLILNLAGDLEQGINLRATGHLPGEGGRVDLTLGGLVMTTGVSGLNLRLAVAEQPERALALTGEAAWGEQLSADAQVAMEAFPWQWLYPQDIGDLEIHRLNLEASLRDTAFTAGLKARLGGVRDQEADLELTLAGTPERINIAPLSLTTDRGSLSGEAVLELLGGIAWDVELLLDELNPQLFVAELPGSLSGPVTSSGSMVDEQLQLQADWALAGTLRSQPLELSGALANTADTWQVSDLLLRQGDNRISGAGQWGQTVTGRFDINLVRMATLWPGLSGSLVGDARASGSASAPTVSVALQGERVGFAEFGLAALTAEGRVTLSDQLPGTLNLTATRMRNGDTRLGDLSLVFDGNRAAHHLALDLQGGVVELDTRLTGSLNEERWRGQLRAGTLAAEEMVWQLNDAAALSYRLANGELRLGAHCWSHLQSQLCFNGEQRLMPDRQIDVRLADFPLASLQEWLPEDLIWDATLDAEAQFRQAVDAEPRANVLVSSRNGELRVSNPDQQLTFPYETLEFTTQLDPDRARSQLQLISEGLGNLEVLANITDPGGAQQLDGRFELRDVQLDILRPFLPQVDTLNGDLVGLGTLAGTLTEPLVQGDIHLSDAQISGPELPVSFEQLQLRVGITGQQAELDGQWISGEGQGRIGGTAAWAPALAVDISLTGSDLPVRVDPYADLLASPDLHIGLADNNLAITGTIAIPEGDITVRELPPAAVRVSADAEIIGATEEMEESLPLGITMGIQLAIGDQLNFSGFGLTGRLSGQLHVRENMTAAGNLNILDGRFRGYGQRLELRRAQILFAGPVSKPYLDIEAIRRVDDVIAGLRLTGPADAPISEVFSEPTMAQEQALAYLILGRPLGADTGDSNLLGQAALALGMAGSTPLAKNIAGSLGIDDFQLDTEGSGLTTSVVATGYLTERLSLRYGVGVFEQANRLAVRYDLTKRLYLEAVGGLASSLDFFYRIDF</sequence>
<keyword evidence="3" id="KW-1133">Transmembrane helix</keyword>
<reference evidence="6" key="1">
    <citation type="submission" date="2014-07" db="EMBL/GenBank/DDBJ databases">
        <authorList>
            <person name="Urmite Genomes Urmite Genomes"/>
        </authorList>
    </citation>
    <scope>NUCLEOTIDE SEQUENCE</scope>
    <source>
        <strain evidence="6">12M76_air</strain>
    </source>
</reference>
<evidence type="ECO:0000256" key="2">
    <source>
        <dbReference type="ARBA" id="ARBA00022692"/>
    </source>
</evidence>
<dbReference type="RefSeq" id="WP_044499606.1">
    <property type="nucleotide sequence ID" value="NZ_LK391969.1"/>
</dbReference>
<dbReference type="PANTHER" id="PTHR36985:SF1">
    <property type="entry name" value="TRANSLOCATION AND ASSEMBLY MODULE SUBUNIT TAMB"/>
    <property type="match status" value="1"/>
</dbReference>
<gene>
    <name evidence="6" type="primary">tamB</name>
    <name evidence="6" type="ORF">BN1049_01955</name>
</gene>